<dbReference type="Gene3D" id="3.90.550.10">
    <property type="entry name" value="Spore Coat Polysaccharide Biosynthesis Protein SpsA, Chain A"/>
    <property type="match status" value="1"/>
</dbReference>
<dbReference type="PANTHER" id="PTHR43777:SF1">
    <property type="entry name" value="MOLYBDENUM COFACTOR CYTIDYLYLTRANSFERASE"/>
    <property type="match status" value="1"/>
</dbReference>
<keyword evidence="4" id="KW-1185">Reference proteome</keyword>
<sequence length="224" mass="24315">MIAVEDTVLVLLAAGRSERFGDAHSKLDQPFLSRPLGLHVAVALEDMPFRERIVIVDGCTIDYAAHHFTMMHNDAPDRDMASSVRMGVDRARAHQAAAVLIALADMPRVTAAHIYRLFDAAADLDDQALVASSDGVAPRPPVLVGRGRFEEMLAITGDQGARDLIQSGRHVVTNAAELIDVDTREDLERLRALVHAPEALTRPGSHVLRAADPELRRAAVEDGL</sequence>
<dbReference type="PATRIC" id="fig|869719.3.peg.1537"/>
<organism evidence="3 4">
    <name type="scientific">Sphingomonas endophytica</name>
    <dbReference type="NCBI Taxonomy" id="869719"/>
    <lineage>
        <taxon>Bacteria</taxon>
        <taxon>Pseudomonadati</taxon>
        <taxon>Pseudomonadota</taxon>
        <taxon>Alphaproteobacteria</taxon>
        <taxon>Sphingomonadales</taxon>
        <taxon>Sphingomonadaceae</taxon>
        <taxon>Sphingomonas</taxon>
    </lineage>
</organism>
<dbReference type="AlphaFoldDB" id="A0A147I2W0"/>
<dbReference type="OrthoDB" id="9779263at2"/>
<dbReference type="Proteomes" id="UP000074310">
    <property type="component" value="Unassembled WGS sequence"/>
</dbReference>
<protein>
    <submittedName>
        <fullName evidence="3">MobA</fullName>
    </submittedName>
</protein>
<accession>A0A147I2W0</accession>
<dbReference type="RefSeq" id="WP_058755671.1">
    <property type="nucleotide sequence ID" value="NZ_LDTB01000027.1"/>
</dbReference>
<feature type="domain" description="MobA-like NTP transferase" evidence="2">
    <location>
        <begin position="10"/>
        <end position="168"/>
    </location>
</feature>
<dbReference type="EMBL" id="LDTB01000027">
    <property type="protein sequence ID" value="KTT72327.1"/>
    <property type="molecule type" value="Genomic_DNA"/>
</dbReference>
<evidence type="ECO:0000313" key="4">
    <source>
        <dbReference type="Proteomes" id="UP000074310"/>
    </source>
</evidence>
<reference evidence="3 4" key="1">
    <citation type="journal article" date="2016" name="Front. Microbiol.">
        <title>Genomic Resource of Rice Seed Associated Bacteria.</title>
        <authorList>
            <person name="Midha S."/>
            <person name="Bansal K."/>
            <person name="Sharma S."/>
            <person name="Kumar N."/>
            <person name="Patil P.P."/>
            <person name="Chaudhry V."/>
            <person name="Patil P.B."/>
        </authorList>
    </citation>
    <scope>NUCLEOTIDE SEQUENCE [LARGE SCALE GENOMIC DNA]</scope>
    <source>
        <strain evidence="3 4">NS334</strain>
    </source>
</reference>
<comment type="caution">
    <text evidence="3">The sequence shown here is derived from an EMBL/GenBank/DDBJ whole genome shotgun (WGS) entry which is preliminary data.</text>
</comment>
<dbReference type="InterPro" id="IPR029044">
    <property type="entry name" value="Nucleotide-diphossugar_trans"/>
</dbReference>
<keyword evidence="1" id="KW-0460">Magnesium</keyword>
<dbReference type="SUPFAM" id="SSF53448">
    <property type="entry name" value="Nucleotide-diphospho-sugar transferases"/>
    <property type="match status" value="1"/>
</dbReference>
<dbReference type="Pfam" id="PF12804">
    <property type="entry name" value="NTP_transf_3"/>
    <property type="match status" value="1"/>
</dbReference>
<evidence type="ECO:0000256" key="1">
    <source>
        <dbReference type="ARBA" id="ARBA00022842"/>
    </source>
</evidence>
<dbReference type="PANTHER" id="PTHR43777">
    <property type="entry name" value="MOLYBDENUM COFACTOR CYTIDYLYLTRANSFERASE"/>
    <property type="match status" value="1"/>
</dbReference>
<gene>
    <name evidence="3" type="ORF">NS334_09155</name>
</gene>
<dbReference type="InterPro" id="IPR025877">
    <property type="entry name" value="MobA-like_NTP_Trfase"/>
</dbReference>
<evidence type="ECO:0000313" key="3">
    <source>
        <dbReference type="EMBL" id="KTT72327.1"/>
    </source>
</evidence>
<name>A0A147I2W0_9SPHN</name>
<proteinExistence type="predicted"/>
<dbReference type="GO" id="GO:0016779">
    <property type="term" value="F:nucleotidyltransferase activity"/>
    <property type="evidence" value="ECO:0007669"/>
    <property type="project" value="UniProtKB-ARBA"/>
</dbReference>
<evidence type="ECO:0000259" key="2">
    <source>
        <dbReference type="Pfam" id="PF12804"/>
    </source>
</evidence>